<dbReference type="NCBIfam" id="TIGR01753">
    <property type="entry name" value="flav_short"/>
    <property type="match status" value="1"/>
</dbReference>
<evidence type="ECO:0000256" key="4">
    <source>
        <dbReference type="ARBA" id="ARBA00022630"/>
    </source>
</evidence>
<dbReference type="PANTHER" id="PTHR43717:SF1">
    <property type="entry name" value="ANAEROBIC NITRIC OXIDE REDUCTASE FLAVORUBREDOXIN"/>
    <property type="match status" value="1"/>
</dbReference>
<evidence type="ECO:0000313" key="10">
    <source>
        <dbReference type="Proteomes" id="UP001407405"/>
    </source>
</evidence>
<dbReference type="SUPFAM" id="SSF52218">
    <property type="entry name" value="Flavoproteins"/>
    <property type="match status" value="1"/>
</dbReference>
<evidence type="ECO:0000256" key="2">
    <source>
        <dbReference type="ARBA" id="ARBA00005267"/>
    </source>
</evidence>
<dbReference type="EMBL" id="JBCITM010000004">
    <property type="protein sequence ID" value="MEN1759986.1"/>
    <property type="molecule type" value="Genomic_DNA"/>
</dbReference>
<reference evidence="9 10" key="1">
    <citation type="submission" date="2024-04" db="EMBL/GenBank/DDBJ databases">
        <title>Genome sequencing and metabolic network reconstruction of aminoacids and betaine degradation by Anoxynatronum sibiricum.</title>
        <authorList>
            <person name="Detkova E.N."/>
            <person name="Boltjanskaja Y.V."/>
            <person name="Mardanov A.V."/>
            <person name="Kevbrin V."/>
        </authorList>
    </citation>
    <scope>NUCLEOTIDE SEQUENCE [LARGE SCALE GENOMIC DNA]</scope>
    <source>
        <strain evidence="9 10">Z-7981</strain>
    </source>
</reference>
<name>A0ABU9VUA9_9CLOT</name>
<proteinExistence type="inferred from homology"/>
<dbReference type="RefSeq" id="WP_343185310.1">
    <property type="nucleotide sequence ID" value="NZ_JBCITM010000004.1"/>
</dbReference>
<sequence>MKKVAVVYWTGSGNTEQMAQAVAEGVTAGGGEAVLLNVSDASPEDVWKADAAALGCPSMGAEVLEEGEMEPFVETLAGGELTGKPMALFGSYDWGNGEWMHDWEERMKAAGVQLVDDGLITRLNPDDEALENCRALGKRLAK</sequence>
<evidence type="ECO:0000256" key="3">
    <source>
        <dbReference type="ARBA" id="ARBA00022448"/>
    </source>
</evidence>
<organism evidence="9 10">
    <name type="scientific">Anoxynatronum sibiricum</name>
    <dbReference type="NCBI Taxonomy" id="210623"/>
    <lineage>
        <taxon>Bacteria</taxon>
        <taxon>Bacillati</taxon>
        <taxon>Bacillota</taxon>
        <taxon>Clostridia</taxon>
        <taxon>Eubacteriales</taxon>
        <taxon>Clostridiaceae</taxon>
        <taxon>Anoxynatronum</taxon>
    </lineage>
</organism>
<dbReference type="InterPro" id="IPR010087">
    <property type="entry name" value="Flav_short"/>
</dbReference>
<keyword evidence="5 7" id="KW-0288">FMN</keyword>
<gene>
    <name evidence="9" type="ORF">AAIG11_05860</name>
</gene>
<comment type="cofactor">
    <cofactor evidence="1 7">
        <name>FMN</name>
        <dbReference type="ChEBI" id="CHEBI:58210"/>
    </cofactor>
</comment>
<keyword evidence="4 7" id="KW-0285">Flavoprotein</keyword>
<feature type="domain" description="Flavodoxin-like" evidence="8">
    <location>
        <begin position="4"/>
        <end position="141"/>
    </location>
</feature>
<dbReference type="InterPro" id="IPR008254">
    <property type="entry name" value="Flavodoxin/NO_synth"/>
</dbReference>
<evidence type="ECO:0000259" key="8">
    <source>
        <dbReference type="PROSITE" id="PS50902"/>
    </source>
</evidence>
<evidence type="ECO:0000256" key="7">
    <source>
        <dbReference type="RuleBase" id="RU367037"/>
    </source>
</evidence>
<dbReference type="Gene3D" id="3.40.50.360">
    <property type="match status" value="1"/>
</dbReference>
<evidence type="ECO:0000313" key="9">
    <source>
        <dbReference type="EMBL" id="MEN1759986.1"/>
    </source>
</evidence>
<comment type="caution">
    <text evidence="9">The sequence shown here is derived from an EMBL/GenBank/DDBJ whole genome shotgun (WGS) entry which is preliminary data.</text>
</comment>
<protein>
    <recommendedName>
        <fullName evidence="7">Flavodoxin</fullName>
    </recommendedName>
</protein>
<dbReference type="InterPro" id="IPR029039">
    <property type="entry name" value="Flavoprotein-like_sf"/>
</dbReference>
<evidence type="ECO:0000256" key="1">
    <source>
        <dbReference type="ARBA" id="ARBA00001917"/>
    </source>
</evidence>
<keyword evidence="3 7" id="KW-0813">Transport</keyword>
<comment type="function">
    <text evidence="7">Low-potential electron donor to a number of redox enzymes.</text>
</comment>
<comment type="similarity">
    <text evidence="2 7">Belongs to the flavodoxin family.</text>
</comment>
<keyword evidence="6 7" id="KW-0249">Electron transport</keyword>
<evidence type="ECO:0000256" key="5">
    <source>
        <dbReference type="ARBA" id="ARBA00022643"/>
    </source>
</evidence>
<dbReference type="PROSITE" id="PS00201">
    <property type="entry name" value="FLAVODOXIN"/>
    <property type="match status" value="1"/>
</dbReference>
<evidence type="ECO:0000256" key="6">
    <source>
        <dbReference type="ARBA" id="ARBA00022982"/>
    </source>
</evidence>
<accession>A0ABU9VUA9</accession>
<dbReference type="PROSITE" id="PS50902">
    <property type="entry name" value="FLAVODOXIN_LIKE"/>
    <property type="match status" value="1"/>
</dbReference>
<dbReference type="Pfam" id="PF00258">
    <property type="entry name" value="Flavodoxin_1"/>
    <property type="match status" value="1"/>
</dbReference>
<keyword evidence="10" id="KW-1185">Reference proteome</keyword>
<dbReference type="Proteomes" id="UP001407405">
    <property type="component" value="Unassembled WGS sequence"/>
</dbReference>
<dbReference type="PANTHER" id="PTHR43717">
    <property type="entry name" value="ANAEROBIC NITRIC OXIDE REDUCTASE FLAVORUBREDOXIN"/>
    <property type="match status" value="1"/>
</dbReference>
<dbReference type="InterPro" id="IPR001226">
    <property type="entry name" value="Flavodoxin_CS"/>
</dbReference>